<sequence>MSERGGLMSADENEISYSLRGKLEVYFEECQHPNERQRLQLGRELGLTPTQIKFWFQNKRTLVKAQNERLKSHALRAENKRLKQENLAIGDMLKVESLCAPCKIQSFIKEKRQSMLEHLQEENAKLNEKREKLWNLVAEMGISGSNAHPLAIEHSWDASIGGFLGQRMGGLSFDHNICSINFSDPNFLCHLKEMKESNKLGITVVNAFNELVSLLSIEPLWIKDPTNGRYAIHRDNYGKSFPRINHLKGSSARFESSKENGIVRMNGPQLVGILMDSTKRAKFFPTIITKGKTIEELDPQSGSLSGSLKLVHEKMHVLSPLVEPREFYFLRYCKQISEGAWIIVDVSQDSFNESQQSPFHFWRLPSGCYIKDLSNGCSKVTWVEHVQVDDKALTHPLYRDFIFRGLAYGAERWLLTLRRMCEKYAFGMGRTAVSQENGGGSLADNFDSHNRLFLSFSLISTPEGRRSIMNLTHRMVKNFCANLTMESKLDIPQLAEPNSYGIQFSICKSTGLGKPCGLIMSATTSLWLPLPYEALFDFLSNAKMRSQWDAMGKGKPFQEIARISYGDHPGNHISIVQPLIPCEYNTLVLQESCVDPLGAIVVYAPFYMQSVEMAASGADSSSIPILPSGFTISSDGHPHTGAHGASSSTSTTNPMSSGSLLSVYFQTLTGDASDSKHVDMDLVTDLGALVTSTIQNITSGLNCFGLD</sequence>
<organism evidence="1 2">
    <name type="scientific">Vaccinium darrowii</name>
    <dbReference type="NCBI Taxonomy" id="229202"/>
    <lineage>
        <taxon>Eukaryota</taxon>
        <taxon>Viridiplantae</taxon>
        <taxon>Streptophyta</taxon>
        <taxon>Embryophyta</taxon>
        <taxon>Tracheophyta</taxon>
        <taxon>Spermatophyta</taxon>
        <taxon>Magnoliopsida</taxon>
        <taxon>eudicotyledons</taxon>
        <taxon>Gunneridae</taxon>
        <taxon>Pentapetalae</taxon>
        <taxon>asterids</taxon>
        <taxon>Ericales</taxon>
        <taxon>Ericaceae</taxon>
        <taxon>Vaccinioideae</taxon>
        <taxon>Vaccinieae</taxon>
        <taxon>Vaccinium</taxon>
    </lineage>
</organism>
<dbReference type="EMBL" id="CM037162">
    <property type="protein sequence ID" value="KAH7863342.1"/>
    <property type="molecule type" value="Genomic_DNA"/>
</dbReference>
<reference evidence="1 2" key="1">
    <citation type="journal article" date="2021" name="Hortic Res">
        <title>High-quality reference genome and annotation aids understanding of berry development for evergreen blueberry (Vaccinium darrowii).</title>
        <authorList>
            <person name="Yu J."/>
            <person name="Hulse-Kemp A.M."/>
            <person name="Babiker E."/>
            <person name="Staton M."/>
        </authorList>
    </citation>
    <scope>NUCLEOTIDE SEQUENCE [LARGE SCALE GENOMIC DNA]</scope>
    <source>
        <strain evidence="2">cv. NJ 8807/NJ 8810</strain>
        <tissue evidence="1">Young leaf</tissue>
    </source>
</reference>
<proteinExistence type="predicted"/>
<accession>A0ACB7ZD42</accession>
<evidence type="ECO:0000313" key="1">
    <source>
        <dbReference type="EMBL" id="KAH7863342.1"/>
    </source>
</evidence>
<dbReference type="Proteomes" id="UP000828048">
    <property type="component" value="Chromosome 12"/>
</dbReference>
<protein>
    <submittedName>
        <fullName evidence="1">Uncharacterized protein</fullName>
    </submittedName>
</protein>
<gene>
    <name evidence="1" type="ORF">Vadar_016271</name>
</gene>
<comment type="caution">
    <text evidence="1">The sequence shown here is derived from an EMBL/GenBank/DDBJ whole genome shotgun (WGS) entry which is preliminary data.</text>
</comment>
<evidence type="ECO:0000313" key="2">
    <source>
        <dbReference type="Proteomes" id="UP000828048"/>
    </source>
</evidence>
<name>A0ACB7ZD42_9ERIC</name>
<keyword evidence="2" id="KW-1185">Reference proteome</keyword>